<dbReference type="SUPFAM" id="SSF46785">
    <property type="entry name" value="Winged helix' DNA-binding domain"/>
    <property type="match status" value="1"/>
</dbReference>
<feature type="compositionally biased region" description="Low complexity" evidence="2">
    <location>
        <begin position="1409"/>
        <end position="1426"/>
    </location>
</feature>
<feature type="region of interest" description="Disordered" evidence="2">
    <location>
        <begin position="569"/>
        <end position="590"/>
    </location>
</feature>
<dbReference type="Proteomes" id="UP000019462">
    <property type="component" value="Unassembled WGS sequence"/>
</dbReference>
<feature type="compositionally biased region" description="Polar residues" evidence="2">
    <location>
        <begin position="1032"/>
        <end position="1050"/>
    </location>
</feature>
<feature type="compositionally biased region" description="Polar residues" evidence="2">
    <location>
        <begin position="1394"/>
        <end position="1408"/>
    </location>
</feature>
<dbReference type="PROSITE" id="PS51526">
    <property type="entry name" value="RFX_DBD"/>
    <property type="match status" value="1"/>
</dbReference>
<keyword evidence="1" id="KW-0238">DNA-binding</keyword>
<accession>W3VGD6</accession>
<name>W3VGD6_MOEAP</name>
<feature type="compositionally biased region" description="Polar residues" evidence="2">
    <location>
        <begin position="577"/>
        <end position="586"/>
    </location>
</feature>
<organism evidence="4 5">
    <name type="scientific">Moesziomyces aphidis</name>
    <name type="common">Pseudozyma aphidis</name>
    <dbReference type="NCBI Taxonomy" id="84754"/>
    <lineage>
        <taxon>Eukaryota</taxon>
        <taxon>Fungi</taxon>
        <taxon>Dikarya</taxon>
        <taxon>Basidiomycota</taxon>
        <taxon>Ustilaginomycotina</taxon>
        <taxon>Ustilaginomycetes</taxon>
        <taxon>Ustilaginales</taxon>
        <taxon>Ustilaginaceae</taxon>
        <taxon>Moesziomyces</taxon>
    </lineage>
</organism>
<dbReference type="GO" id="GO:0000978">
    <property type="term" value="F:RNA polymerase II cis-regulatory region sequence-specific DNA binding"/>
    <property type="evidence" value="ECO:0007669"/>
    <property type="project" value="TreeGrafter"/>
</dbReference>
<keyword evidence="5" id="KW-1185">Reference proteome</keyword>
<feature type="compositionally biased region" description="Basic residues" evidence="2">
    <location>
        <begin position="159"/>
        <end position="171"/>
    </location>
</feature>
<dbReference type="InterPro" id="IPR003150">
    <property type="entry name" value="DNA-bd_RFX"/>
</dbReference>
<feature type="region of interest" description="Disordered" evidence="2">
    <location>
        <begin position="1032"/>
        <end position="1055"/>
    </location>
</feature>
<dbReference type="InterPro" id="IPR039779">
    <property type="entry name" value="RFX-like"/>
</dbReference>
<gene>
    <name evidence="4" type="ORF">PaG_06171</name>
</gene>
<dbReference type="Pfam" id="PF02257">
    <property type="entry name" value="RFX_DNA_binding"/>
    <property type="match status" value="1"/>
</dbReference>
<dbReference type="PANTHER" id="PTHR12619:SF5">
    <property type="entry name" value="TRANSCRIPTION FACTOR RFX4"/>
    <property type="match status" value="1"/>
</dbReference>
<dbReference type="EMBL" id="AWNI01000040">
    <property type="protein sequence ID" value="ETS59857.1"/>
    <property type="molecule type" value="Genomic_DNA"/>
</dbReference>
<feature type="region of interest" description="Disordered" evidence="2">
    <location>
        <begin position="152"/>
        <end position="185"/>
    </location>
</feature>
<sequence>MPRPLALFRLSLGPGARHPHPHPPQHSCRALLAALRRIGALVFRPCCSNAIPISLCTPAALRVLCAGVVAASSGRESTPPSSPPPASPSASPSHPLRRAICVTLDLVPCEIQPPLRPEQHFSASQLAKTSSCIPLGADTAIPSLVHRAKSPVTTSSCARARRGRCSRHPPVAHRTTSYRTAPPTTLPRAAPIAPSPATHLSASHAAVSDRPHIPVRTERTASFVIARLGASQQSPTRFLTELQLCSSFDRPSVPQLRRPSQLCTGETSASFGPSSLKVLTTSPAGGSASVIRPLRGPLQFGEAIASPGTPAAVVRSELPLVTLRTNIHEPVPLDQPSKASLQLAPVVTHLAPGSYPGLPCRQHSANQLRMYHVDTVSAFDTACDAMQRSAHTRHEESAIHIALPERLKLNAAGLCGNAAPSDASGLLGCALAAVLAHFLASLYWAVGSTQSWPRYKAKSEALYLGLKLSIAGKHLRGIAFGLSPKDPRTLLFRRCCPFSLSSRAASYSSSPAVLMSYVVRLASHDHADLVARTMFDMDYAHRASSSPYRPGTADGSWEQAKQPGVGELRPDLYAQLPPSTTSSSQLRPEPLQTAAQPSMLGSQMGVYLGPNVVTPRQSAFPRDQMDASTQFASAGTMDAFGHGGPGAMSTDTPRATHFGVSSAHDASKMGMATPSHPFDTASGSTWQTMQPQAEMPYRGYAYPVQTSAGSWSAPGGMSMSQNAIYDTSSSSANTSPNRSQAYYDMSGEHHFDHGGYASHMGAAPAYPMYAASSSKFGGAGAYAAAAAQPEYQPEEIDSMLGQVSTLYKTANTKKMAEFYRDKWARMWLTCNYTLKPSIQISIPRTILHESYRRACDAFGLEPLQAASFGKVLRSQFPDVAQRRLGGRGKTRFHYCGFGTSNEREAIKVKSLLEDEKAGKLQLSAGLSAEYASEARAKARSEGQDSETSYRSQRSAEASPGEGHTNAGRALKHEHSPHASLDGSVLGTTGMGTDNRLIASAFATLNSAILTPPGTSSGAGYAGQDALRFSTQAQPLSQGQAEPAASSSTTGFMPRRHTVSHSYSGFSDLGFAPSAHASSEAGDAAGLPSSEVSSFGVGAVSGIAEPAQSGSLLNSPASSLHGYQYIQDPRHMPSSMPFRRSCQDLPDWPTVGGEAGSGSTYGTSTPAAASGGASAGNASLPAESRKAWREYESLCQALLYSIYLGPDPVSFEQRTTLFWTSLSAASREALHADAMLQGMVLRADGIIFRQLLNKLDGMIGDDVADERMPALRSLARMLAERMAELVRDALPEACATTKVQASQRMGESLERVVKIFEAVRTFREESMLDVGGDCDADAAQAWWAANAGAGSAGGPRGLGLAGVVRGSRPRSGTQSSLGSMAGPLANLQLRRRDTSVGSSLSDSQHAWTGSEQRASSSASESEVSSIQSADLGAMPNSLYAPLVRKPTSAGGLRARMASHPAPESSTHNTLALANSMASSQLAAAMPVSSPQHFATPSAPNSRPTTASTSAPPPPLDWGDQPMS</sequence>
<reference evidence="4 5" key="1">
    <citation type="journal article" date="2014" name="Genome Announc.">
        <title>Genome sequence of the basidiomycetous fungus Pseudozyma aphidis DSM70725, an efficient producer of biosurfactant mannosylerythritol lipids.</title>
        <authorList>
            <person name="Lorenz S."/>
            <person name="Guenther M."/>
            <person name="Grumaz C."/>
            <person name="Rupp S."/>
            <person name="Zibek S."/>
            <person name="Sohn K."/>
        </authorList>
    </citation>
    <scope>NUCLEOTIDE SEQUENCE [LARGE SCALE GENOMIC DNA]</scope>
    <source>
        <strain evidence="5">ATCC 32657 / CBS 517.83 / DSM 70725 / JCM 10318 / NBRC 10182 / NRRL Y-7954 / St-0401</strain>
    </source>
</reference>
<dbReference type="InterPro" id="IPR036390">
    <property type="entry name" value="WH_DNA-bd_sf"/>
</dbReference>
<feature type="region of interest" description="Disordered" evidence="2">
    <location>
        <begin position="74"/>
        <end position="94"/>
    </location>
</feature>
<dbReference type="InterPro" id="IPR057321">
    <property type="entry name" value="RFX1-4/6/8-like_BCD"/>
</dbReference>
<proteinExistence type="predicted"/>
<feature type="region of interest" description="Disordered" evidence="2">
    <location>
        <begin position="935"/>
        <end position="986"/>
    </location>
</feature>
<feature type="region of interest" description="Disordered" evidence="2">
    <location>
        <begin position="1148"/>
        <end position="1175"/>
    </location>
</feature>
<dbReference type="HOGENOM" id="CLU_247675_0_0_1"/>
<evidence type="ECO:0000256" key="2">
    <source>
        <dbReference type="SAM" id="MobiDB-lite"/>
    </source>
</evidence>
<evidence type="ECO:0000256" key="1">
    <source>
        <dbReference type="ARBA" id="ARBA00023125"/>
    </source>
</evidence>
<feature type="domain" description="RFX-type winged-helix" evidence="3">
    <location>
        <begin position="824"/>
        <end position="910"/>
    </location>
</feature>
<feature type="region of interest" description="Disordered" evidence="2">
    <location>
        <begin position="1479"/>
        <end position="1522"/>
    </location>
</feature>
<evidence type="ECO:0000313" key="5">
    <source>
        <dbReference type="Proteomes" id="UP000019462"/>
    </source>
</evidence>
<evidence type="ECO:0000259" key="3">
    <source>
        <dbReference type="PROSITE" id="PS51526"/>
    </source>
</evidence>
<evidence type="ECO:0000313" key="4">
    <source>
        <dbReference type="EMBL" id="ETS59857.1"/>
    </source>
</evidence>
<dbReference type="OrthoDB" id="10056949at2759"/>
<comment type="caution">
    <text evidence="4">The sequence shown here is derived from an EMBL/GenBank/DDBJ whole genome shotgun (WGS) entry which is preliminary data.</text>
</comment>
<dbReference type="PANTHER" id="PTHR12619">
    <property type="entry name" value="RFX TRANSCRIPTION FACTOR FAMILY"/>
    <property type="match status" value="1"/>
</dbReference>
<dbReference type="GO" id="GO:0000981">
    <property type="term" value="F:DNA-binding transcription factor activity, RNA polymerase II-specific"/>
    <property type="evidence" value="ECO:0007669"/>
    <property type="project" value="TreeGrafter"/>
</dbReference>
<feature type="compositionally biased region" description="Low complexity" evidence="2">
    <location>
        <begin position="1493"/>
        <end position="1508"/>
    </location>
</feature>
<dbReference type="Pfam" id="PF25340">
    <property type="entry name" value="BCD_RFX"/>
    <property type="match status" value="1"/>
</dbReference>
<feature type="region of interest" description="Disordered" evidence="2">
    <location>
        <begin position="1359"/>
        <end position="1426"/>
    </location>
</feature>
<feature type="compositionally biased region" description="Low complexity" evidence="2">
    <location>
        <begin position="1156"/>
        <end position="1175"/>
    </location>
</feature>
<dbReference type="Gene3D" id="1.10.10.10">
    <property type="entry name" value="Winged helix-like DNA-binding domain superfamily/Winged helix DNA-binding domain"/>
    <property type="match status" value="1"/>
</dbReference>
<protein>
    <recommendedName>
        <fullName evidence="3">RFX-type winged-helix domain-containing protein</fullName>
    </recommendedName>
</protein>
<feature type="compositionally biased region" description="Polar residues" evidence="2">
    <location>
        <begin position="945"/>
        <end position="955"/>
    </location>
</feature>
<dbReference type="InterPro" id="IPR036388">
    <property type="entry name" value="WH-like_DNA-bd_sf"/>
</dbReference>